<organism evidence="1">
    <name type="scientific">Anguilla anguilla</name>
    <name type="common">European freshwater eel</name>
    <name type="synonym">Muraena anguilla</name>
    <dbReference type="NCBI Taxonomy" id="7936"/>
    <lineage>
        <taxon>Eukaryota</taxon>
        <taxon>Metazoa</taxon>
        <taxon>Chordata</taxon>
        <taxon>Craniata</taxon>
        <taxon>Vertebrata</taxon>
        <taxon>Euteleostomi</taxon>
        <taxon>Actinopterygii</taxon>
        <taxon>Neopterygii</taxon>
        <taxon>Teleostei</taxon>
        <taxon>Anguilliformes</taxon>
        <taxon>Anguillidae</taxon>
        <taxon>Anguilla</taxon>
    </lineage>
</organism>
<proteinExistence type="predicted"/>
<reference evidence="1" key="2">
    <citation type="journal article" date="2015" name="Fish Shellfish Immunol.">
        <title>Early steps in the European eel (Anguilla anguilla)-Vibrio vulnificus interaction in the gills: Role of the RtxA13 toxin.</title>
        <authorList>
            <person name="Callol A."/>
            <person name="Pajuelo D."/>
            <person name="Ebbesson L."/>
            <person name="Teles M."/>
            <person name="MacKenzie S."/>
            <person name="Amaro C."/>
        </authorList>
    </citation>
    <scope>NUCLEOTIDE SEQUENCE</scope>
</reference>
<reference evidence="1" key="1">
    <citation type="submission" date="2014-11" db="EMBL/GenBank/DDBJ databases">
        <authorList>
            <person name="Amaro Gonzalez C."/>
        </authorList>
    </citation>
    <scope>NUCLEOTIDE SEQUENCE</scope>
</reference>
<accession>A0A0E9P9C8</accession>
<dbReference type="EMBL" id="GBXM01107336">
    <property type="protein sequence ID" value="JAH01241.1"/>
    <property type="molecule type" value="Transcribed_RNA"/>
</dbReference>
<evidence type="ECO:0000313" key="1">
    <source>
        <dbReference type="EMBL" id="JAH01241.1"/>
    </source>
</evidence>
<sequence>MGKPQTVWPSCFIQSWRRGEGVDTELYLESSFYRTFPFL</sequence>
<name>A0A0E9P9C8_ANGAN</name>
<protein>
    <submittedName>
        <fullName evidence="1">Uncharacterized protein</fullName>
    </submittedName>
</protein>
<dbReference type="AlphaFoldDB" id="A0A0E9P9C8"/>